<feature type="transmembrane region" description="Helical" evidence="1">
    <location>
        <begin position="471"/>
        <end position="493"/>
    </location>
</feature>
<dbReference type="Gene3D" id="3.30.70.1440">
    <property type="entry name" value="Multidrug efflux transporter AcrB pore domain"/>
    <property type="match status" value="1"/>
</dbReference>
<feature type="transmembrane region" description="Helical" evidence="1">
    <location>
        <begin position="366"/>
        <end position="386"/>
    </location>
</feature>
<feature type="transmembrane region" description="Helical" evidence="1">
    <location>
        <begin position="1005"/>
        <end position="1024"/>
    </location>
</feature>
<feature type="transmembrane region" description="Helical" evidence="1">
    <location>
        <begin position="920"/>
        <end position="945"/>
    </location>
</feature>
<dbReference type="InterPro" id="IPR001036">
    <property type="entry name" value="Acrflvin-R"/>
</dbReference>
<dbReference type="PANTHER" id="PTHR32063:SF73">
    <property type="entry name" value="RND SUPERFAMILY EFFLUX PUMP PERMEASE COMPONENT 1"/>
    <property type="match status" value="1"/>
</dbReference>
<dbReference type="EMBL" id="CP139781">
    <property type="protein sequence ID" value="WRQ86492.1"/>
    <property type="molecule type" value="Genomic_DNA"/>
</dbReference>
<dbReference type="SUPFAM" id="SSF82693">
    <property type="entry name" value="Multidrug efflux transporter AcrB pore domain, PN1, PN2, PC1 and PC2 subdomains"/>
    <property type="match status" value="2"/>
</dbReference>
<dbReference type="Gene3D" id="3.30.70.1320">
    <property type="entry name" value="Multidrug efflux transporter AcrB pore domain like"/>
    <property type="match status" value="1"/>
</dbReference>
<name>A0ABZ1C517_9BACT</name>
<organism evidence="2 3">
    <name type="scientific">Actomonas aquatica</name>
    <dbReference type="NCBI Taxonomy" id="2866162"/>
    <lineage>
        <taxon>Bacteria</taxon>
        <taxon>Pseudomonadati</taxon>
        <taxon>Verrucomicrobiota</taxon>
        <taxon>Opitutia</taxon>
        <taxon>Opitutales</taxon>
        <taxon>Opitutaceae</taxon>
        <taxon>Actomonas</taxon>
    </lineage>
</organism>
<dbReference type="Pfam" id="PF00873">
    <property type="entry name" value="ACR_tran"/>
    <property type="match status" value="1"/>
</dbReference>
<accession>A0ABZ1C517</accession>
<keyword evidence="1" id="KW-0812">Transmembrane</keyword>
<dbReference type="Gene3D" id="3.30.2090.10">
    <property type="entry name" value="Multidrug efflux transporter AcrB TolC docking domain, DN and DC subdomains"/>
    <property type="match status" value="2"/>
</dbReference>
<dbReference type="Gene3D" id="3.30.70.1430">
    <property type="entry name" value="Multidrug efflux transporter AcrB pore domain"/>
    <property type="match status" value="2"/>
</dbReference>
<evidence type="ECO:0000313" key="3">
    <source>
        <dbReference type="Proteomes" id="UP000738431"/>
    </source>
</evidence>
<evidence type="ECO:0000313" key="2">
    <source>
        <dbReference type="EMBL" id="WRQ86492.1"/>
    </source>
</evidence>
<evidence type="ECO:0000256" key="1">
    <source>
        <dbReference type="SAM" id="Phobius"/>
    </source>
</evidence>
<feature type="transmembrane region" description="Helical" evidence="1">
    <location>
        <begin position="870"/>
        <end position="887"/>
    </location>
</feature>
<dbReference type="Gene3D" id="1.20.1640.10">
    <property type="entry name" value="Multidrug efflux transporter AcrB transmembrane domain"/>
    <property type="match status" value="2"/>
</dbReference>
<dbReference type="RefSeq" id="WP_221031413.1">
    <property type="nucleotide sequence ID" value="NZ_CP139781.1"/>
</dbReference>
<reference evidence="2 3" key="1">
    <citation type="submission" date="2023-12" db="EMBL/GenBank/DDBJ databases">
        <title>Description of an unclassified Opitutus bacterium of Verrucomicrobiota.</title>
        <authorList>
            <person name="Zhang D.-F."/>
        </authorList>
    </citation>
    <scope>NUCLEOTIDE SEQUENCE [LARGE SCALE GENOMIC DNA]</scope>
    <source>
        <strain evidence="2 3">WL0086</strain>
    </source>
</reference>
<keyword evidence="3" id="KW-1185">Reference proteome</keyword>
<sequence length="1054" mass="118411">MRPREPIAYSLPRFSVTRPVTVLMILCAILVVGFIANQRIPVELFPAGMEGKSLGVHVSYGNASARDIEEKITRPIEEAIGTISGVREINSFVNSGRTFSRITFQNDVDMQLAYADLQDRMDRLMPEMPEDVDRIRLRRWDENDIPIMYLILDLPEQIVDKAYVLETVIEPAVQRVDGVGNVDTWGVENKEIRIDLIDERLRSHRIDPNTLIQLLRNQNFDLSSGWIMEGGSKVYVRSLGRLRTVEEMRALIVDPAHRLTLGDIADVRYRSSERDWAYRIDGRPAIGMEVTRESTGNIEAISRGVRAALDELTADPQLAGLRYEVFWDQGTHVRESIDNLKSTGLWGGFFAALVIYAFLRAPRMTGILTLAIPLSLLCTLVVVYFMGWTLNLATMMGLLLSVGLVVDNAIVITENIYRKRQLGGEATQAAISGAGEVGLAVTMATLTTVVVFLPLILMSDDAEFSFWMLRIGMPVIASLLASLFIALVFVPLASKRLSRGHRHHEPKTIGWMRRHYTSVLRWTLHHRIEASLIVLATFCTIAIPISQVKQARDQGGDEENNMRFFFELPSGNEFAESDAFMKTVEDYLQANKDTYNFSSIETRFGRSNGRVQARFQDNEPSEWYEVVWHNSLVGLGLRKPQMTKPEIEKHFRDNFETPPGVEFRTRRWGDSGGVGRITITLYGDDTSTLMGLAEQAADRLRSIDGVLGVETSMERGGNELQVQINRDRSRELGVDPRQVSGSISYSMRGMEVGRYYAPDGRDVRIQVQLEDAENQRIDDLKSMTFFTENGREVPLESVADLTVEKTLGQISRQNRLTTLNVTARTTMPQYQKVMAQVDEVMADFPMPRGYRWDKGLRWVRLQESNQAQQFAMLLSITFVFLLMGVLFESFILPLAVIIAVPFSFLGVYWALFITGTEMNMMAMIGMVILIGVVVNNAIVLVDLTNRLREEGVSRLDALVQAGQQRLRPILMTTCTTVCGLIPMALGNSQMIGMPYSPMGRAMIGGLIMSTVLTLVVVPLFYLLLDDLRNYAANIARSALTPFRSAPSPKATPPL</sequence>
<proteinExistence type="predicted"/>
<dbReference type="Proteomes" id="UP000738431">
    <property type="component" value="Chromosome"/>
</dbReference>
<dbReference type="PANTHER" id="PTHR32063">
    <property type="match status" value="1"/>
</dbReference>
<feature type="transmembrane region" description="Helical" evidence="1">
    <location>
        <begin position="894"/>
        <end position="914"/>
    </location>
</feature>
<dbReference type="SUPFAM" id="SSF82866">
    <property type="entry name" value="Multidrug efflux transporter AcrB transmembrane domain"/>
    <property type="match status" value="2"/>
</dbReference>
<dbReference type="PRINTS" id="PR00702">
    <property type="entry name" value="ACRIFLAVINRP"/>
</dbReference>
<keyword evidence="1" id="KW-1133">Transmembrane helix</keyword>
<dbReference type="InterPro" id="IPR027463">
    <property type="entry name" value="AcrB_DN_DC_subdom"/>
</dbReference>
<protein>
    <submittedName>
        <fullName evidence="2">Efflux RND transporter permease subunit</fullName>
    </submittedName>
</protein>
<feature type="transmembrane region" description="Helical" evidence="1">
    <location>
        <begin position="20"/>
        <end position="36"/>
    </location>
</feature>
<feature type="transmembrane region" description="Helical" evidence="1">
    <location>
        <begin position="343"/>
        <end position="359"/>
    </location>
</feature>
<feature type="transmembrane region" description="Helical" evidence="1">
    <location>
        <begin position="392"/>
        <end position="417"/>
    </location>
</feature>
<keyword evidence="1" id="KW-0472">Membrane</keyword>
<dbReference type="SUPFAM" id="SSF82714">
    <property type="entry name" value="Multidrug efflux transporter AcrB TolC docking domain, DN and DC subdomains"/>
    <property type="match status" value="2"/>
</dbReference>
<gene>
    <name evidence="2" type="ORF">K1X11_016875</name>
</gene>
<feature type="transmembrane region" description="Helical" evidence="1">
    <location>
        <begin position="437"/>
        <end position="459"/>
    </location>
</feature>